<comment type="subunit">
    <text evidence="1">Component of the ribosome quality control complex (RQC).</text>
</comment>
<dbReference type="InterPro" id="IPR054477">
    <property type="entry name" value="LTN1_E3_ligase_6th"/>
</dbReference>
<comment type="pathway">
    <text evidence="1">Protein modification; protein ubiquitination.</text>
</comment>
<keyword evidence="1" id="KW-0479">Metal-binding</keyword>
<dbReference type="EC" id="2.3.2.27" evidence="1"/>
<organism evidence="5 6">
    <name type="scientific">Lepraria neglecta</name>
    <dbReference type="NCBI Taxonomy" id="209136"/>
    <lineage>
        <taxon>Eukaryota</taxon>
        <taxon>Fungi</taxon>
        <taxon>Dikarya</taxon>
        <taxon>Ascomycota</taxon>
        <taxon>Pezizomycotina</taxon>
        <taxon>Lecanoromycetes</taxon>
        <taxon>OSLEUM clade</taxon>
        <taxon>Lecanoromycetidae</taxon>
        <taxon>Lecanorales</taxon>
        <taxon>Lecanorineae</taxon>
        <taxon>Stereocaulaceae</taxon>
        <taxon>Lepraria</taxon>
    </lineage>
</organism>
<evidence type="ECO:0000313" key="6">
    <source>
        <dbReference type="Proteomes" id="UP001276659"/>
    </source>
</evidence>
<dbReference type="InterPro" id="IPR057030">
    <property type="entry name" value="TPR_Rkr-1"/>
</dbReference>
<evidence type="ECO:0000259" key="2">
    <source>
        <dbReference type="Pfam" id="PF22958"/>
    </source>
</evidence>
<dbReference type="Pfam" id="PF23280">
    <property type="entry name" value="TPR_26"/>
    <property type="match status" value="1"/>
</dbReference>
<reference evidence="5" key="1">
    <citation type="submission" date="2022-11" db="EMBL/GenBank/DDBJ databases">
        <title>Chromosomal genome sequence assembly and mating type (MAT) locus characterization of the leprose asexual lichenized fungus Lepraria neglecta (Nyl.) Erichsen.</title>
        <authorList>
            <person name="Allen J.L."/>
            <person name="Pfeffer B."/>
        </authorList>
    </citation>
    <scope>NUCLEOTIDE SEQUENCE</scope>
    <source>
        <strain evidence="5">Allen 5258</strain>
    </source>
</reference>
<dbReference type="GO" id="GO:1990112">
    <property type="term" value="C:RQC complex"/>
    <property type="evidence" value="ECO:0007669"/>
    <property type="project" value="UniProtKB-UniRule"/>
</dbReference>
<name>A0AAD9Z3I6_9LECA</name>
<evidence type="ECO:0000313" key="5">
    <source>
        <dbReference type="EMBL" id="KAK3170746.1"/>
    </source>
</evidence>
<feature type="domain" description="E3 ubiquitin-protein ligase listerin tetratricopeptide repeats region" evidence="4">
    <location>
        <begin position="658"/>
        <end position="806"/>
    </location>
</feature>
<evidence type="ECO:0000259" key="4">
    <source>
        <dbReference type="Pfam" id="PF23280"/>
    </source>
</evidence>
<keyword evidence="1" id="KW-0862">Zinc</keyword>
<dbReference type="GO" id="GO:0061630">
    <property type="term" value="F:ubiquitin protein ligase activity"/>
    <property type="evidence" value="ECO:0007669"/>
    <property type="project" value="UniProtKB-UniRule"/>
</dbReference>
<feature type="domain" description="E3 ubiquitin-protein ligase listerin HEAT repeat region" evidence="3">
    <location>
        <begin position="1275"/>
        <end position="1483"/>
    </location>
</feature>
<dbReference type="GO" id="GO:0072344">
    <property type="term" value="P:rescue of stalled ribosome"/>
    <property type="evidence" value="ECO:0007669"/>
    <property type="project" value="UniProtKB-UniRule"/>
</dbReference>
<keyword evidence="1" id="KW-0808">Transferase</keyword>
<comment type="function">
    <text evidence="1">E3 ubiquitin-protein ligase. Component of the ribosome quality control complex (RQC), a ribosome-associated complex that mediates ubiquitination and extraction of incompletely synthesized nascent chains for proteasomal degradation.</text>
</comment>
<comment type="caution">
    <text evidence="5">The sequence shown here is derived from an EMBL/GenBank/DDBJ whole genome shotgun (WGS) entry which is preliminary data.</text>
</comment>
<dbReference type="GO" id="GO:0043023">
    <property type="term" value="F:ribosomal large subunit binding"/>
    <property type="evidence" value="ECO:0007669"/>
    <property type="project" value="TreeGrafter"/>
</dbReference>
<dbReference type="GO" id="GO:1990116">
    <property type="term" value="P:ribosome-associated ubiquitin-dependent protein catabolic process"/>
    <property type="evidence" value="ECO:0007669"/>
    <property type="project" value="UniProtKB-UniRule"/>
</dbReference>
<gene>
    <name evidence="5" type="ORF">OEA41_002828</name>
</gene>
<dbReference type="Pfam" id="PF22999">
    <property type="entry name" value="LTN1_E3_ligase_6th"/>
    <property type="match status" value="1"/>
</dbReference>
<dbReference type="SUPFAM" id="SSF48371">
    <property type="entry name" value="ARM repeat"/>
    <property type="match status" value="1"/>
</dbReference>
<dbReference type="Pfam" id="PF22958">
    <property type="entry name" value="Ltn1_1st"/>
    <property type="match status" value="1"/>
</dbReference>
<keyword evidence="1" id="KW-0833">Ubl conjugation pathway</keyword>
<comment type="catalytic activity">
    <reaction evidence="1">
        <text>S-ubiquitinyl-[E2 ubiquitin-conjugating enzyme]-L-cysteine + [acceptor protein]-L-lysine = [E2 ubiquitin-conjugating enzyme]-L-cysteine + N(6)-ubiquitinyl-[acceptor protein]-L-lysine.</text>
        <dbReference type="EC" id="2.3.2.27"/>
    </reaction>
</comment>
<dbReference type="GO" id="GO:0008270">
    <property type="term" value="F:zinc ion binding"/>
    <property type="evidence" value="ECO:0007669"/>
    <property type="project" value="UniProtKB-KW"/>
</dbReference>
<feature type="domain" description="E3 ubiquitin-protein ligase listerin N-terminal" evidence="2">
    <location>
        <begin position="58"/>
        <end position="393"/>
    </location>
</feature>
<dbReference type="EMBL" id="JASNWA010000008">
    <property type="protein sequence ID" value="KAK3170746.1"/>
    <property type="molecule type" value="Genomic_DNA"/>
</dbReference>
<evidence type="ECO:0000259" key="3">
    <source>
        <dbReference type="Pfam" id="PF22999"/>
    </source>
</evidence>
<dbReference type="GO" id="GO:0005829">
    <property type="term" value="C:cytosol"/>
    <property type="evidence" value="ECO:0007669"/>
    <property type="project" value="UniProtKB-UniRule"/>
</dbReference>
<dbReference type="Proteomes" id="UP001276659">
    <property type="component" value="Unassembled WGS sequence"/>
</dbReference>
<protein>
    <recommendedName>
        <fullName evidence="1">E3 ubiquitin-protein ligase listerin</fullName>
        <ecNumber evidence="1">2.3.2.27</ecNumber>
    </recommendedName>
    <alternativeName>
        <fullName evidence="1">RING-type E3 ubiquitin transferase listerin</fullName>
    </alternativeName>
</protein>
<comment type="similarity">
    <text evidence="1">Belongs to the LTN1 family.</text>
</comment>
<dbReference type="InterPro" id="IPR054476">
    <property type="entry name" value="Ltn1_N"/>
</dbReference>
<dbReference type="InterPro" id="IPR016024">
    <property type="entry name" value="ARM-type_fold"/>
</dbReference>
<keyword evidence="1" id="KW-0863">Zinc-finger</keyword>
<dbReference type="PANTHER" id="PTHR12389">
    <property type="entry name" value="ZINC FINGER PROTEIN 294"/>
    <property type="match status" value="1"/>
</dbReference>
<evidence type="ECO:0000256" key="1">
    <source>
        <dbReference type="RuleBase" id="RU367090"/>
    </source>
</evidence>
<keyword evidence="6" id="KW-1185">Reference proteome</keyword>
<proteinExistence type="inferred from homology"/>
<dbReference type="InterPro" id="IPR039795">
    <property type="entry name" value="LTN1/Rkr1"/>
</dbReference>
<sequence>MSKKPFKSQASSARAVSGAFGGVQDGAGFGSGFGTSNFGAVSSSPLSYVYEPPDLSGLSEPNIVVAFKNLQKKDATTKAKALEDLQSYVSSLDADKRGLEEAMLEAWIKIYPRTSIDTSRRVRQLAHTLQGQIAISCGKWIARHMPAIVASWLAGQYDNDKLVSRAANESFNRVFGSEEKKRKVWRLYQSSISEYSRDVIMKETTYTLSDERTTSPDDASGKYSRVVGAAITVVSNLLGQSQSAMCLVASWWLISEAENTSKSDLEKSQTLIEEFLNKEKVWNFASHDDPFVRRALYRLLVVALAKEKNALNPSLVSANILTAGLHTNQASSTFDFAKAIAALSMDIPDVWTVHYTGSGEKSAQNRLCHFLKRGSQGGPAEFWNYISTMISKLPSSILISADGETIKTDDAEHRSYSPVLSALHEGLNNKNEMPANQDAAWNTYLDASELVQSSLHDANDRHQFYKASVFPILTQYIRPSPEQSRWVISGPQQRSICMRVCNLALLGDPEAFNKEWQSWSMKVIEDLKTSLPEQSKDFTKSQDAVSAEANRWYHLQASLLGGSSAESIRPIVKESVSSEVPSIVSVLKDRNGKPYAAAAALEALIQSMAELVLTQDVIKDTMIDFVNEVLPNILLSPSTKHLIRLLEVLEDKIDVRKSYQNCMQTLVDAPESTAKFVALRSFISSQRLGDTDSLYKVVIASLHQAMRDDDAASWSLVMAAASNPVVPKNLTDEILAGMTEDLTINAKGSAGLNGLEKIANQNPGVLRDFALSTRGSVLVSRLLLLADSSDATISQRAKNLDNLLERALAVDGGSRRAVKSMIEMVNEGLDKAGPESLSVDALVSQARKLLEQASSDDVSTIAAQLLPDSPQWNTALDPFLKRSPNASLAVTSPFGGAVYLISPASMTSNKQTISRDVDGYSSAFRMAQYTTKLIKSAGSFESVAKDAKIVVCKFMTIFLQLAGDDLSVSRSMPLWNVSDPYLESEVVDFVAEAQALLASWLTSDFINEVQSRLLAETSGSSVASYYSARTYSALTTEIAELQGAPLGHEHDSDRLKNLRKSPDLFASAALLTSASDSKELLRLCNGLLADLTGRSLRENIGEGKDLKDIVLLNCILYRPEEYVNEIPQQRLVFFVKHVVEQLQDGLLLMPGIGGEIMKALTAVLPMIKDIYGSFWPDLLDIIPQVWSQNTGDDGIYGIHSSLRLLSLLKRSDVHQSNDDLLDAWTEKKGLVAKGLVDLMIKFQDTPDESHQPRRIVNELLSRLLSGLSRDVDIEVQGLYPVLASESAALQQSAYELLHTYIPAAQEQVSLDKALTKDFAAQLPQELLSLILAAPSMYTLAEHNFERTMAPTLRSYLLSWKLTFDHWQNASYKVRADYITALKEGTYIQDFLSFALNILITSRHRPIDASKFDIETYTPSTSETPEHETHHLLIHLYYLSLRHLPTLSKEWWRDTASRSLHISTETWTQKYISPLIITSELSTISAWAPSQSTNDQPMTIKLSPSVREITASIPIDEQTMSISVRLPPPTLSTAQK</sequence>
<accession>A0AAD9Z3I6</accession>
<dbReference type="PANTHER" id="PTHR12389:SF0">
    <property type="entry name" value="E3 UBIQUITIN-PROTEIN LIGASE LISTERIN"/>
    <property type="match status" value="1"/>
</dbReference>